<comment type="caution">
    <text evidence="4">The sequence shown here is derived from an EMBL/GenBank/DDBJ whole genome shotgun (WGS) entry which is preliminary data.</text>
</comment>
<gene>
    <name evidence="4" type="primary">yopM</name>
    <name evidence="4" type="ORF">DSM106044_01207</name>
</gene>
<proteinExistence type="predicted"/>
<dbReference type="STRING" id="180332.GCA_000797495_04350"/>
<evidence type="ECO:0000256" key="3">
    <source>
        <dbReference type="SAM" id="SignalP"/>
    </source>
</evidence>
<feature type="compositionally biased region" description="Polar residues" evidence="2">
    <location>
        <begin position="37"/>
        <end position="63"/>
    </location>
</feature>
<feature type="compositionally biased region" description="Basic and acidic residues" evidence="2">
    <location>
        <begin position="110"/>
        <end position="119"/>
    </location>
</feature>
<dbReference type="GO" id="GO:0030313">
    <property type="term" value="C:cell envelope"/>
    <property type="evidence" value="ECO:0007669"/>
    <property type="project" value="UniProtKB-SubCell"/>
</dbReference>
<dbReference type="Proteomes" id="UP000306509">
    <property type="component" value="Unassembled WGS sequence"/>
</dbReference>
<evidence type="ECO:0000313" key="5">
    <source>
        <dbReference type="Proteomes" id="UP000306509"/>
    </source>
</evidence>
<evidence type="ECO:0000313" key="4">
    <source>
        <dbReference type="EMBL" id="TLD01841.1"/>
    </source>
</evidence>
<dbReference type="RefSeq" id="WP_138002025.1">
    <property type="nucleotide sequence ID" value="NZ_QGQD01000025.1"/>
</dbReference>
<dbReference type="AlphaFoldDB" id="A0A4U8QA38"/>
<dbReference type="EMBL" id="QGQD01000025">
    <property type="protein sequence ID" value="TLD01841.1"/>
    <property type="molecule type" value="Genomic_DNA"/>
</dbReference>
<evidence type="ECO:0000256" key="1">
    <source>
        <dbReference type="ARBA" id="ARBA00004196"/>
    </source>
</evidence>
<name>A0A4U8QA38_9FIRM</name>
<dbReference type="NCBIfam" id="TIGR02543">
    <property type="entry name" value="List_Bact_rpt"/>
    <property type="match status" value="1"/>
</dbReference>
<protein>
    <submittedName>
        <fullName evidence="4">Outer membrane protein YopM</fullName>
    </submittedName>
</protein>
<dbReference type="InterPro" id="IPR042229">
    <property type="entry name" value="Listeria/Bacterioides_rpt_sf"/>
</dbReference>
<dbReference type="Pfam" id="PF09479">
    <property type="entry name" value="Flg_new"/>
    <property type="match status" value="1"/>
</dbReference>
<keyword evidence="3" id="KW-0732">Signal</keyword>
<dbReference type="Gene3D" id="3.80.10.10">
    <property type="entry name" value="Ribonuclease Inhibitor"/>
    <property type="match status" value="2"/>
</dbReference>
<organism evidence="4 5">
    <name type="scientific">Robinsoniella peoriensis</name>
    <dbReference type="NCBI Taxonomy" id="180332"/>
    <lineage>
        <taxon>Bacteria</taxon>
        <taxon>Bacillati</taxon>
        <taxon>Bacillota</taxon>
        <taxon>Clostridia</taxon>
        <taxon>Lachnospirales</taxon>
        <taxon>Lachnospiraceae</taxon>
        <taxon>Robinsoniella</taxon>
    </lineage>
</organism>
<dbReference type="Pfam" id="PF13306">
    <property type="entry name" value="LRR_5"/>
    <property type="match status" value="2"/>
</dbReference>
<sequence length="759" mass="83989" precursor="true">MKRFKQSKRILSIIMAASIAVSSNIVVFANETGENPMPQTEAFTENQETGTVSVESETDTGNNDSEKPQMGLGMQETETEQETDNKEIITETQETEFVETEQVSGNNTEAVRKQAEEKSLNNQQKGSSDLNLSEWEYEQNDKMITLKKYKGKTENLVIPGQTIIQGQEYSVRIAKYTESKDYPYFNGAFSANYAIKTIRFLDGVSFEDNDMSYSFADCNNLESVSGIPDSVTKMESTFMFCSKLKKIDKLPANLKDMVRVFISCEALEESPGIPSGVTNLIGSFQGCESLKKGPELPQGITDISNIYEDCINLTEISRLPDSVRIMKGALKNCKSLNKIENLPVQLVDMGEAFSGCEKLVQVPDIPKGVTELDNTFSKCSSLKEMPKLPAGLKSLDGTFSECTSLVTSGSIPGGVTEMNGTFYGCASLTKAPKLPEGLKSIANLFFDCSKLEESPLIPDSVINMYGAFSYCQSLKRAPKLPSKLKNMGSAFSGCLKITKAPDIPETVENMAWAFTNCRNLKGSMTIYSPFEKDRINDDGESSHGPYTSCFDNTAEDSTGLTVNYGPKCKKIDNIIKEGAYHNKKVKKGQLVLQVKFKANGGTTEKSYKNVYYKKKYGKLPTPQRAKYSFSGWYTKKSGGTKITSSSKITGKKNITLYAHWKKVTVGKVSSVSLKNTKANRVTVNTKAVSGAKGYLITYARNSSFTKDKKALFTSYVNKNINKLQKNKNYFIKVRAYKLDSAGKKIYGKYSSVKKIKITK</sequence>
<dbReference type="InterPro" id="IPR013378">
    <property type="entry name" value="InlB-like_B-rpt"/>
</dbReference>
<dbReference type="InterPro" id="IPR026906">
    <property type="entry name" value="LRR_5"/>
</dbReference>
<feature type="signal peptide" evidence="3">
    <location>
        <begin position="1"/>
        <end position="29"/>
    </location>
</feature>
<accession>A0A4U8QA38</accession>
<feature type="region of interest" description="Disordered" evidence="2">
    <location>
        <begin position="36"/>
        <end position="127"/>
    </location>
</feature>
<reference evidence="4 5" key="1">
    <citation type="journal article" date="2019" name="Anaerobe">
        <title>Detection of Robinsoniella peoriensis in multiple bone samples of a trauma patient.</title>
        <authorList>
            <person name="Schrottner P."/>
            <person name="Hartwich K."/>
            <person name="Bunk B."/>
            <person name="Schober I."/>
            <person name="Helbig S."/>
            <person name="Rudolph W.W."/>
            <person name="Gunzer F."/>
        </authorList>
    </citation>
    <scope>NUCLEOTIDE SEQUENCE [LARGE SCALE GENOMIC DNA]</scope>
    <source>
        <strain evidence="4 5">DSM 106044</strain>
    </source>
</reference>
<evidence type="ECO:0000256" key="2">
    <source>
        <dbReference type="SAM" id="MobiDB-lite"/>
    </source>
</evidence>
<dbReference type="InterPro" id="IPR032675">
    <property type="entry name" value="LRR_dom_sf"/>
</dbReference>
<keyword evidence="5" id="KW-1185">Reference proteome</keyword>
<comment type="subcellular location">
    <subcellularLocation>
        <location evidence="1">Cell envelope</location>
    </subcellularLocation>
</comment>
<dbReference type="Gene3D" id="2.60.40.4270">
    <property type="entry name" value="Listeria-Bacteroides repeat domain"/>
    <property type="match status" value="1"/>
</dbReference>
<feature type="chain" id="PRO_5020297127" evidence="3">
    <location>
        <begin position="30"/>
        <end position="759"/>
    </location>
</feature>